<dbReference type="AlphaFoldDB" id="A0A1F5HZ43"/>
<protein>
    <submittedName>
        <fullName evidence="1">Uncharacterized protein</fullName>
    </submittedName>
</protein>
<evidence type="ECO:0000313" key="2">
    <source>
        <dbReference type="Proteomes" id="UP000179227"/>
    </source>
</evidence>
<gene>
    <name evidence="1" type="ORF">A3A60_02160</name>
</gene>
<sequence>MFETVCIRCGKTRILARKWEEKSDRGTVMIYEQTVCPDNECQKVVDDKFEAMREKKRLIALNKGK</sequence>
<organism evidence="1 2">
    <name type="scientific">Candidatus Curtissbacteria bacterium RIFCSPLOWO2_01_FULL_42_26</name>
    <dbReference type="NCBI Taxonomy" id="1797729"/>
    <lineage>
        <taxon>Bacteria</taxon>
        <taxon>Candidatus Curtissiibacteriota</taxon>
    </lineage>
</organism>
<reference evidence="1 2" key="1">
    <citation type="journal article" date="2016" name="Nat. Commun.">
        <title>Thousands of microbial genomes shed light on interconnected biogeochemical processes in an aquifer system.</title>
        <authorList>
            <person name="Anantharaman K."/>
            <person name="Brown C.T."/>
            <person name="Hug L.A."/>
            <person name="Sharon I."/>
            <person name="Castelle C.J."/>
            <person name="Probst A.J."/>
            <person name="Thomas B.C."/>
            <person name="Singh A."/>
            <person name="Wilkins M.J."/>
            <person name="Karaoz U."/>
            <person name="Brodie E.L."/>
            <person name="Williams K.H."/>
            <person name="Hubbard S.S."/>
            <person name="Banfield J.F."/>
        </authorList>
    </citation>
    <scope>NUCLEOTIDE SEQUENCE [LARGE SCALE GENOMIC DNA]</scope>
</reference>
<dbReference type="Proteomes" id="UP000179227">
    <property type="component" value="Unassembled WGS sequence"/>
</dbReference>
<dbReference type="EMBL" id="MFBS01000021">
    <property type="protein sequence ID" value="OGE09239.1"/>
    <property type="molecule type" value="Genomic_DNA"/>
</dbReference>
<proteinExistence type="predicted"/>
<dbReference type="STRING" id="1797729.A3A60_02160"/>
<comment type="caution">
    <text evidence="1">The sequence shown here is derived from an EMBL/GenBank/DDBJ whole genome shotgun (WGS) entry which is preliminary data.</text>
</comment>
<evidence type="ECO:0000313" key="1">
    <source>
        <dbReference type="EMBL" id="OGE09239.1"/>
    </source>
</evidence>
<accession>A0A1F5HZ43</accession>
<name>A0A1F5HZ43_9BACT</name>